<reference evidence="1 2" key="1">
    <citation type="submission" date="2019-10" db="EMBL/GenBank/DDBJ databases">
        <authorList>
            <person name="Palmer J.M."/>
        </authorList>
    </citation>
    <scope>NUCLEOTIDE SEQUENCE [LARGE SCALE GENOMIC DNA]</scope>
    <source>
        <strain evidence="1 2">TWF694</strain>
    </source>
</reference>
<evidence type="ECO:0000313" key="2">
    <source>
        <dbReference type="Proteomes" id="UP001365542"/>
    </source>
</evidence>
<comment type="caution">
    <text evidence="1">The sequence shown here is derived from an EMBL/GenBank/DDBJ whole genome shotgun (WGS) entry which is preliminary data.</text>
</comment>
<dbReference type="InterPro" id="IPR014729">
    <property type="entry name" value="Rossmann-like_a/b/a_fold"/>
</dbReference>
<name>A0AAV9WTB2_9PEZI</name>
<gene>
    <name evidence="1" type="ORF">TWF694_005897</name>
</gene>
<sequence length="327" mass="36589">MLWELWTFPGYVSRYPSDQGVSTMASTEPLYSQPTMNRIATIRRLLPTFREAVTALAESPSPKFTLIKSFPARDTSNVAPKSKRTMCILDSSYNPPTKAHMHLALKTFSTYHDSLQSNSVNSQTEDVEEGSVEILLLLATANADKQPVPASYEHRLAMMCLLAQDIRDTFTDSITPPRVNVAITPHARFIDKSADLGASEVYPQDSTQQVWILGYDTLIRLLDTKYYPPTHTLTPVYDTLLSHNNRIAVFGRLGSDYGNTGTQTQFFKTVDPRVSERLDTQDSVGDEEIATISSTSVRKGVKEDTEAWKADVCESVAGYIIEEELYR</sequence>
<dbReference type="Proteomes" id="UP001365542">
    <property type="component" value="Unassembled WGS sequence"/>
</dbReference>
<dbReference type="PANTHER" id="PTHR31285">
    <property type="entry name" value="NICOTINAMIDE MONONUCLEOTIDE ADENYLYLTRANSFERASE"/>
    <property type="match status" value="1"/>
</dbReference>
<dbReference type="GO" id="GO:0000309">
    <property type="term" value="F:nicotinamide-nucleotide adenylyltransferase activity"/>
    <property type="evidence" value="ECO:0007669"/>
    <property type="project" value="TreeGrafter"/>
</dbReference>
<dbReference type="EMBL" id="JAVHJO010000018">
    <property type="protein sequence ID" value="KAK6524241.1"/>
    <property type="molecule type" value="Genomic_DNA"/>
</dbReference>
<organism evidence="1 2">
    <name type="scientific">Orbilia ellipsospora</name>
    <dbReference type="NCBI Taxonomy" id="2528407"/>
    <lineage>
        <taxon>Eukaryota</taxon>
        <taxon>Fungi</taxon>
        <taxon>Dikarya</taxon>
        <taxon>Ascomycota</taxon>
        <taxon>Pezizomycotina</taxon>
        <taxon>Orbiliomycetes</taxon>
        <taxon>Orbiliales</taxon>
        <taxon>Orbiliaceae</taxon>
        <taxon>Orbilia</taxon>
    </lineage>
</organism>
<evidence type="ECO:0008006" key="3">
    <source>
        <dbReference type="Google" id="ProtNLM"/>
    </source>
</evidence>
<protein>
    <recommendedName>
        <fullName evidence="3">Nicotinamide-nucleotide adenylyltransferase</fullName>
    </recommendedName>
</protein>
<dbReference type="AlphaFoldDB" id="A0AAV9WTB2"/>
<dbReference type="GO" id="GO:0005737">
    <property type="term" value="C:cytoplasm"/>
    <property type="evidence" value="ECO:0007669"/>
    <property type="project" value="TreeGrafter"/>
</dbReference>
<keyword evidence="2" id="KW-1185">Reference proteome</keyword>
<dbReference type="Gene3D" id="3.40.50.620">
    <property type="entry name" value="HUPs"/>
    <property type="match status" value="1"/>
</dbReference>
<dbReference type="GO" id="GO:0005634">
    <property type="term" value="C:nucleus"/>
    <property type="evidence" value="ECO:0007669"/>
    <property type="project" value="TreeGrafter"/>
</dbReference>
<dbReference type="PANTHER" id="PTHR31285:SF0">
    <property type="entry name" value="NICOTINAMIDE MONONUCLEOTIDE ADENYLYLTRANSFERASE"/>
    <property type="match status" value="1"/>
</dbReference>
<dbReference type="SUPFAM" id="SSF52374">
    <property type="entry name" value="Nucleotidylyl transferase"/>
    <property type="match status" value="1"/>
</dbReference>
<proteinExistence type="predicted"/>
<evidence type="ECO:0000313" key="1">
    <source>
        <dbReference type="EMBL" id="KAK6524241.1"/>
    </source>
</evidence>
<accession>A0AAV9WTB2</accession>
<dbReference type="GO" id="GO:0016887">
    <property type="term" value="F:ATP hydrolysis activity"/>
    <property type="evidence" value="ECO:0007669"/>
    <property type="project" value="TreeGrafter"/>
</dbReference>